<dbReference type="PROSITE" id="PS50075">
    <property type="entry name" value="CARRIER"/>
    <property type="match status" value="2"/>
</dbReference>
<dbReference type="Gene3D" id="3.30.70.250">
    <property type="entry name" value="Malonyl-CoA ACP transacylase, ACP-binding"/>
    <property type="match status" value="1"/>
</dbReference>
<dbReference type="InterPro" id="IPR057326">
    <property type="entry name" value="KR_dom"/>
</dbReference>
<dbReference type="SMART" id="SM00827">
    <property type="entry name" value="PKS_AT"/>
    <property type="match status" value="1"/>
</dbReference>
<dbReference type="SUPFAM" id="SSF51735">
    <property type="entry name" value="NAD(P)-binding Rossmann-fold domains"/>
    <property type="match status" value="2"/>
</dbReference>
<accession>A0A1H5MJQ1</accession>
<evidence type="ECO:0000313" key="9">
    <source>
        <dbReference type="EMBL" id="SEE89622.1"/>
    </source>
</evidence>
<dbReference type="Gene3D" id="3.40.366.10">
    <property type="entry name" value="Malonyl-Coenzyme A Acyl Carrier Protein, domain 2"/>
    <property type="match status" value="1"/>
</dbReference>
<dbReference type="InterPro" id="IPR016035">
    <property type="entry name" value="Acyl_Trfase/lysoPLipase"/>
</dbReference>
<gene>
    <name evidence="9" type="ORF">SAMN04490220_9063</name>
</gene>
<feature type="active site" description="Proton acceptor; for dehydratase activity" evidence="4">
    <location>
        <position position="1866"/>
    </location>
</feature>
<dbReference type="InterPro" id="IPR036291">
    <property type="entry name" value="NAD(P)-bd_dom_sf"/>
</dbReference>
<evidence type="ECO:0000256" key="3">
    <source>
        <dbReference type="ARBA" id="ARBA00022679"/>
    </source>
</evidence>
<evidence type="ECO:0000256" key="2">
    <source>
        <dbReference type="ARBA" id="ARBA00022553"/>
    </source>
</evidence>
<dbReference type="Gene3D" id="3.40.50.720">
    <property type="entry name" value="NAD(P)-binding Rossmann-like Domain"/>
    <property type="match status" value="1"/>
</dbReference>
<sequence>MTTASPVRSDRLDDRRLARNPIAIVGMSGLFPKARNHREYWQNIVDGVDCTEDVPASRWSLEDYYDENRDAPDKTYSRRGAFLPDVDFDPLEFGLPPNQLEVTSTMQTLSLGVARDLLADAGAQDSPWYDPSRTGVVLGTTGPVPLMHPLAARLSTPVLKEAARSCGLSDADADAIADKFVTAFAPWEENSFPGLLANVVAGRIANRFGLGGINCTVDAACAASLAAMRTAVAELLDGRADTMITGGVDTENSIFIYMCFSKVGALSPTGRISPFSDQANGTLLGEGISMLALRRLEDAERDGNRIYAVIKGLGSSSDGRSKSIYAPRAEGQRIALDRAYADAECSPASVELFEAHATGTAVGDRTELSALGGLLADATTETRFAALGSVKSQIGHTKGAAGTASVMKLALGLHHRVLPGTINVDQPHPAIGSADAPYYINTRTRPWIRDPERPVRRAAASAMGFGGTNFHIVLEEHVASRPQLRTLHGTPTAHLWHAPDVAGLVELVRTEPSSDGGAVPEDHTRIGFVSVDAENEEHLRALAVEQLTQNSSAEQWNHPEGIYFRSAAPVDLRIGALFSGQGSQYVDMGSAVALSNPVVAETFDLANAAFAGEPRRLASIVFPPPAFDDAARAEQDLTLRRTEYAQPAIGALSAGQFRALTELGFRADGYLGHSFGELTALWASGAVDAADFFTLARARGQAMAPESGAETGTMLAVAATRAEVDALIAEVEDVWVCNHNAPDQIVVGGGADAVSTVADKCAESGFATRDLPVAAAFHTPYVGHAVDAFGPAVESVRIGEPDAPVYANSPGAGYGADVDANRKTLVGQLLQPVEFVGAVESMRAAGCTVFVEFGPKQVLTSLVRRTLGDDVIAIPTDAGPLGDGDLTFTRAAVQLAVLGVELHGINRYQDIAPAAPARGGMSVTLSAPEYVPDSRRRAYADALADGYRVSPDAGAAPQPVAPVAATPAVSAPAAAAPSPVVPARENAMSHPSTGSAPGLDTALSQHLATHNDYLDGQLDMARELARALGAGTLDDGMVRAIEAVKDHGVAISHSHARATEVLGQLADLDVGAAPVARVAVSARVDHLPALPQRQDPEPMRTLAPAAPAQASAAPEPAAVAAVTTPQHDQSSAGVGADALRMALQEVVADKTGYPVEMVDPSMDLEADLGVDSIKRVQVLGAVQERFPHLPSLGPEQLGTLRTLDQIVDLLAETSAADAEPVTSADTSAAQHDQRSAAVGADALRMALQEVVADKTGYPVEMVDPSMDLEADLGVDSIKRVQVLGAVQERFPHLPSLGPEQLGTLRTLDQIVDILAEGSDVHPKAEAAAIAPRHLVELVALPAIDLRDDAFRTGGEAVIVELGTTSADDADALDRALTGRGGTIRRILPTGTLDEIEATLAAEFTAPIDLCVVVVGTCAEWTTAQRALATTILVAKHAHTRLFDIARNGTRAAFVTVTRIDGALGFVGDGDPVEALVGGVGGVVKTLSVEHPTLFCRAVDVHPSVDPERFADAVLDELHDGAVDTPEVGVGELGDRHTVVPGIHAPSGTRTTVRLDTPIDASTLTSDDVVLVTGGARGVTALCVRDLAHHCDARFVLIGRTELVAEPGWAQNVGPDDLRGAAIAALAGTGATPREIARACSGILATREIRETLTDLGDRAVYLAADVTDAEGIRAALGDHRATITAVVHGAGVLADALIASKTSADIDRVLDPKIGGLAAVLAALEGGDDESPLRHLVFFTSVAGLYGNSGQSDYAAANEALGRFAATWKHRSPDHHVTAIDWGAWDGGMVTPELRGYFLDRGVALLDPRVGARAFTQQFTEARRDDVVVLVGEAESLAENGRPAQSDTIVRRSLTDLGDHRVISAHRIGEHAVLPATFGLGGMINVVERAHPGLCVVSVRDFRVQKGIVFDHPVGDVSIETVHEASDSTVVQVRVSGSGGGKRMPHYAATFQLAPSPDAAPSVPVTWPATGPDAGTLYRDATQFHAPPLQGMRRILRDDTDSLVLECALSGAPVALGAFGGVLHNPVLADVILQGPPVLGHRLLGSACLPLGVGRIDYFDTLPDGKPFVLVVDNARTGAAESLVDACAVGLDGRVLQRFTDVTVVTTPDLSEKFRESVRQWNV</sequence>
<dbReference type="SMART" id="SM00825">
    <property type="entry name" value="PKS_KS"/>
    <property type="match status" value="1"/>
</dbReference>
<dbReference type="InterPro" id="IPR036736">
    <property type="entry name" value="ACP-like_sf"/>
</dbReference>
<dbReference type="InterPro" id="IPR018201">
    <property type="entry name" value="Ketoacyl_synth_AS"/>
</dbReference>
<dbReference type="SUPFAM" id="SSF52151">
    <property type="entry name" value="FabD/lysophospholipase-like"/>
    <property type="match status" value="1"/>
</dbReference>
<feature type="region of interest" description="C-terminal hotdog fold" evidence="4">
    <location>
        <begin position="1969"/>
        <end position="2113"/>
    </location>
</feature>
<dbReference type="InterPro" id="IPR020841">
    <property type="entry name" value="PKS_Beta-ketoAc_synthase_dom"/>
</dbReference>
<dbReference type="Gene3D" id="1.10.1200.10">
    <property type="entry name" value="ACP-like"/>
    <property type="match status" value="2"/>
</dbReference>
<dbReference type="Pfam" id="PF02801">
    <property type="entry name" value="Ketoacyl-synt_C"/>
    <property type="match status" value="1"/>
</dbReference>
<feature type="domain" description="Carrier" evidence="6">
    <location>
        <begin position="1137"/>
        <end position="1214"/>
    </location>
</feature>
<dbReference type="InterPro" id="IPR016036">
    <property type="entry name" value="Malonyl_transacylase_ACP-bd"/>
</dbReference>
<organism evidence="9 10">
    <name type="scientific">Rhodococcus jostii</name>
    <dbReference type="NCBI Taxonomy" id="132919"/>
    <lineage>
        <taxon>Bacteria</taxon>
        <taxon>Bacillati</taxon>
        <taxon>Actinomycetota</taxon>
        <taxon>Actinomycetes</taxon>
        <taxon>Mycobacteriales</taxon>
        <taxon>Nocardiaceae</taxon>
        <taxon>Rhodococcus</taxon>
    </lineage>
</organism>
<dbReference type="InterPro" id="IPR004432">
    <property type="entry name" value="Omega_3_polyunsat_FA_synth"/>
</dbReference>
<evidence type="ECO:0000256" key="1">
    <source>
        <dbReference type="ARBA" id="ARBA00022450"/>
    </source>
</evidence>
<feature type="region of interest" description="N-terminal hotdog fold" evidence="4">
    <location>
        <begin position="1834"/>
        <end position="1958"/>
    </location>
</feature>
<dbReference type="InterPro" id="IPR042104">
    <property type="entry name" value="PKS_dehydratase_sf"/>
</dbReference>
<protein>
    <submittedName>
        <fullName evidence="9">Polyketide-type polyunsaturated fatty acid synthase PfaA</fullName>
    </submittedName>
</protein>
<dbReference type="PROSITE" id="PS52019">
    <property type="entry name" value="PKS_MFAS_DH"/>
    <property type="match status" value="1"/>
</dbReference>
<dbReference type="Pfam" id="PF00550">
    <property type="entry name" value="PP-binding"/>
    <property type="match status" value="2"/>
</dbReference>
<feature type="region of interest" description="Disordered" evidence="5">
    <location>
        <begin position="976"/>
        <end position="1000"/>
    </location>
</feature>
<dbReference type="SUPFAM" id="SSF53901">
    <property type="entry name" value="Thiolase-like"/>
    <property type="match status" value="1"/>
</dbReference>
<dbReference type="Pfam" id="PF00698">
    <property type="entry name" value="Acyl_transf_1"/>
    <property type="match status" value="1"/>
</dbReference>
<dbReference type="PANTHER" id="PTHR43074:SF1">
    <property type="entry name" value="BETA-KETOACYL SYNTHASE FAMILY PROTEIN-RELATED"/>
    <property type="match status" value="1"/>
</dbReference>
<keyword evidence="2" id="KW-0597">Phosphoprotein</keyword>
<dbReference type="CDD" id="cd00833">
    <property type="entry name" value="PKS"/>
    <property type="match status" value="1"/>
</dbReference>
<dbReference type="InterPro" id="IPR052568">
    <property type="entry name" value="PKS-FAS_Synthase"/>
</dbReference>
<feature type="domain" description="PKS/mFAS DH" evidence="8">
    <location>
        <begin position="1834"/>
        <end position="2113"/>
    </location>
</feature>
<keyword evidence="1" id="KW-0596">Phosphopantetheine</keyword>
<evidence type="ECO:0000313" key="10">
    <source>
        <dbReference type="Proteomes" id="UP000183407"/>
    </source>
</evidence>
<dbReference type="SUPFAM" id="SSF47336">
    <property type="entry name" value="ACP-like"/>
    <property type="match status" value="2"/>
</dbReference>
<dbReference type="CDD" id="cd08953">
    <property type="entry name" value="KR_2_SDR_x"/>
    <property type="match status" value="1"/>
</dbReference>
<dbReference type="Gene3D" id="3.40.47.10">
    <property type="match status" value="1"/>
</dbReference>
<dbReference type="Proteomes" id="UP000183407">
    <property type="component" value="Unassembled WGS sequence"/>
</dbReference>
<dbReference type="SMART" id="SM00822">
    <property type="entry name" value="PKS_KR"/>
    <property type="match status" value="1"/>
</dbReference>
<dbReference type="RefSeq" id="WP_255284899.1">
    <property type="nucleotide sequence ID" value="NZ_FNTL01000005.1"/>
</dbReference>
<feature type="domain" description="Ketosynthase family 3 (KS3)" evidence="7">
    <location>
        <begin position="19"/>
        <end position="476"/>
    </location>
</feature>
<dbReference type="InterPro" id="IPR009081">
    <property type="entry name" value="PP-bd_ACP"/>
</dbReference>
<dbReference type="PANTHER" id="PTHR43074">
    <property type="entry name" value="OMEGA-3 POLYUNSATURATED FATTY ACID SYNTHASE PFAB-RELATED"/>
    <property type="match status" value="1"/>
</dbReference>
<dbReference type="InterPro" id="IPR001227">
    <property type="entry name" value="Ac_transferase_dom_sf"/>
</dbReference>
<dbReference type="InterPro" id="IPR013968">
    <property type="entry name" value="PKS_KR"/>
</dbReference>
<feature type="domain" description="Carrier" evidence="6">
    <location>
        <begin position="1241"/>
        <end position="1318"/>
    </location>
</feature>
<dbReference type="InterPro" id="IPR014031">
    <property type="entry name" value="Ketoacyl_synth_C"/>
</dbReference>
<evidence type="ECO:0000259" key="7">
    <source>
        <dbReference type="PROSITE" id="PS52004"/>
    </source>
</evidence>
<dbReference type="PROSITE" id="PS00606">
    <property type="entry name" value="KS3_1"/>
    <property type="match status" value="1"/>
</dbReference>
<feature type="active site" description="Proton donor; for dehydratase activity" evidence="4">
    <location>
        <position position="2030"/>
    </location>
</feature>
<dbReference type="EMBL" id="FNTL01000005">
    <property type="protein sequence ID" value="SEE89622.1"/>
    <property type="molecule type" value="Genomic_DNA"/>
</dbReference>
<evidence type="ECO:0000259" key="6">
    <source>
        <dbReference type="PROSITE" id="PS50075"/>
    </source>
</evidence>
<evidence type="ECO:0000256" key="5">
    <source>
        <dbReference type="SAM" id="MobiDB-lite"/>
    </source>
</evidence>
<feature type="region of interest" description="Disordered" evidence="5">
    <location>
        <begin position="1088"/>
        <end position="1120"/>
    </location>
</feature>
<dbReference type="InterPro" id="IPR014030">
    <property type="entry name" value="Ketoacyl_synth_N"/>
</dbReference>
<proteinExistence type="predicted"/>
<dbReference type="InterPro" id="IPR016039">
    <property type="entry name" value="Thiolase-like"/>
</dbReference>
<keyword evidence="3" id="KW-0808">Transferase</keyword>
<feature type="compositionally biased region" description="Low complexity" evidence="5">
    <location>
        <begin position="1103"/>
        <end position="1120"/>
    </location>
</feature>
<dbReference type="SUPFAM" id="SSF55048">
    <property type="entry name" value="Probable ACP-binding domain of malonyl-CoA ACP transacylase"/>
    <property type="match status" value="1"/>
</dbReference>
<evidence type="ECO:0000256" key="4">
    <source>
        <dbReference type="PROSITE-ProRule" id="PRU01363"/>
    </source>
</evidence>
<dbReference type="PROSITE" id="PS52004">
    <property type="entry name" value="KS3_2"/>
    <property type="match status" value="1"/>
</dbReference>
<dbReference type="NCBIfam" id="TIGR02813">
    <property type="entry name" value="omega_3_PfaA"/>
    <property type="match status" value="1"/>
</dbReference>
<evidence type="ECO:0000259" key="8">
    <source>
        <dbReference type="PROSITE" id="PS52019"/>
    </source>
</evidence>
<dbReference type="InterPro" id="IPR014043">
    <property type="entry name" value="Acyl_transferase_dom"/>
</dbReference>
<reference evidence="10" key="1">
    <citation type="submission" date="2016-10" db="EMBL/GenBank/DDBJ databases">
        <authorList>
            <person name="Varghese N."/>
        </authorList>
    </citation>
    <scope>NUCLEOTIDE SEQUENCE [LARGE SCALE GENOMIC DNA]</scope>
    <source>
        <strain evidence="10">DSM 44719</strain>
    </source>
</reference>
<dbReference type="Pfam" id="PF08659">
    <property type="entry name" value="KR"/>
    <property type="match status" value="1"/>
</dbReference>
<dbReference type="InterPro" id="IPR049900">
    <property type="entry name" value="PKS_mFAS_DH"/>
</dbReference>
<dbReference type="GO" id="GO:0004315">
    <property type="term" value="F:3-oxoacyl-[acyl-carrier-protein] synthase activity"/>
    <property type="evidence" value="ECO:0007669"/>
    <property type="project" value="InterPro"/>
</dbReference>
<name>A0A1H5MJQ1_RHOJO</name>
<dbReference type="Gene3D" id="3.10.129.110">
    <property type="entry name" value="Polyketide synthase dehydratase"/>
    <property type="match status" value="1"/>
</dbReference>
<dbReference type="GO" id="GO:0006633">
    <property type="term" value="P:fatty acid biosynthetic process"/>
    <property type="evidence" value="ECO:0007669"/>
    <property type="project" value="InterPro"/>
</dbReference>
<dbReference type="Pfam" id="PF00109">
    <property type="entry name" value="ketoacyl-synt"/>
    <property type="match status" value="1"/>
</dbReference>